<dbReference type="EMBL" id="BSDD01000001">
    <property type="protein sequence ID" value="GLH68507.1"/>
    <property type="molecule type" value="Genomic_DNA"/>
</dbReference>
<organism evidence="2 3">
    <name type="scientific">Geothrix rubra</name>
    <dbReference type="NCBI Taxonomy" id="2927977"/>
    <lineage>
        <taxon>Bacteria</taxon>
        <taxon>Pseudomonadati</taxon>
        <taxon>Acidobacteriota</taxon>
        <taxon>Holophagae</taxon>
        <taxon>Holophagales</taxon>
        <taxon>Holophagaceae</taxon>
        <taxon>Geothrix</taxon>
    </lineage>
</organism>
<evidence type="ECO:0000313" key="3">
    <source>
        <dbReference type="Proteomes" id="UP001165089"/>
    </source>
</evidence>
<keyword evidence="3" id="KW-1185">Reference proteome</keyword>
<name>A0ABQ5Q1L0_9BACT</name>
<comment type="caution">
    <text evidence="2">The sequence shown here is derived from an EMBL/GenBank/DDBJ whole genome shotgun (WGS) entry which is preliminary data.</text>
</comment>
<sequence>MPYCVPMTTPPPWQQVPWHLRRSYWELEETERAEVRGALEAEAADCARRAEAALDDYAALPDSLNGQVLNADVLATLLPTLRRNPTQGYEALEDPGGRAAVHLHALGKRLRDRILATAQGHPVLILMGGQATSKTTGAAALGWSFGAVFDAPHTDPDGLAFLLARIRRTPSEIHLAYADRDPAGAVRAMLERSEREGRYVPLDRMARTHARAPRTFLAQVPEAARGLRLYYIRVDEGTSGSLAMDQEAVAQVRARPELPESGVAYQLQTAYLALLRNPLHDPEAWYPRDVLAGLNRTLDPWRRLEAHHLLRRRVEAMAQRGAEGAAGPRGAAPAGAGEPGPGLN</sequence>
<reference evidence="2 3" key="1">
    <citation type="journal article" date="2023" name="Antonie Van Leeuwenhoek">
        <title>Mesoterricola silvestris gen. nov., sp. nov., Mesoterricola sediminis sp. nov., Geothrix oryzae sp. nov., Geothrix edaphica sp. nov., Geothrix rubra sp. nov., and Geothrix limicola sp. nov., six novel members of Acidobacteriota isolated from soils.</title>
        <authorList>
            <person name="Itoh H."/>
            <person name="Sugisawa Y."/>
            <person name="Mise K."/>
            <person name="Xu Z."/>
            <person name="Kuniyasu M."/>
            <person name="Ushijima N."/>
            <person name="Kawano K."/>
            <person name="Kobayashi E."/>
            <person name="Shiratori Y."/>
            <person name="Masuda Y."/>
            <person name="Senoo K."/>
        </authorList>
    </citation>
    <scope>NUCLEOTIDE SEQUENCE [LARGE SCALE GENOMIC DNA]</scope>
    <source>
        <strain evidence="2 3">Red803</strain>
    </source>
</reference>
<dbReference type="Proteomes" id="UP001165089">
    <property type="component" value="Unassembled WGS sequence"/>
</dbReference>
<accession>A0ABQ5Q1L0</accession>
<evidence type="ECO:0000256" key="1">
    <source>
        <dbReference type="SAM" id="MobiDB-lite"/>
    </source>
</evidence>
<feature type="compositionally biased region" description="Low complexity" evidence="1">
    <location>
        <begin position="320"/>
        <end position="336"/>
    </location>
</feature>
<evidence type="ECO:0008006" key="4">
    <source>
        <dbReference type="Google" id="ProtNLM"/>
    </source>
</evidence>
<protein>
    <recommendedName>
        <fullName evidence="4">Zeta toxin</fullName>
    </recommendedName>
</protein>
<feature type="region of interest" description="Disordered" evidence="1">
    <location>
        <begin position="320"/>
        <end position="344"/>
    </location>
</feature>
<gene>
    <name evidence="2" type="ORF">GETHPA_00400</name>
</gene>
<proteinExistence type="predicted"/>
<evidence type="ECO:0000313" key="2">
    <source>
        <dbReference type="EMBL" id="GLH68507.1"/>
    </source>
</evidence>